<comment type="subcellular location">
    <subcellularLocation>
        <location evidence="1">Nucleus</location>
    </subcellularLocation>
</comment>
<keyword evidence="1" id="KW-0804">Transcription</keyword>
<gene>
    <name evidence="2" type="ORF">ALEPTO_LOCUS6573</name>
</gene>
<reference evidence="2" key="1">
    <citation type="submission" date="2021-06" db="EMBL/GenBank/DDBJ databases">
        <authorList>
            <person name="Kallberg Y."/>
            <person name="Tangrot J."/>
            <person name="Rosling A."/>
        </authorList>
    </citation>
    <scope>NUCLEOTIDE SEQUENCE</scope>
    <source>
        <strain evidence="2">FL130A</strain>
    </source>
</reference>
<dbReference type="AlphaFoldDB" id="A0A9N9FY70"/>
<dbReference type="PANTHER" id="PTHR22504">
    <property type="entry name" value="REPRESSOR OF RNA POLYMERASE III TRANSCRIPTION MAF1"/>
    <property type="match status" value="1"/>
</dbReference>
<keyword evidence="1" id="KW-0678">Repressor</keyword>
<dbReference type="InterPro" id="IPR038564">
    <property type="entry name" value="Maf1_sf"/>
</dbReference>
<dbReference type="PANTHER" id="PTHR22504:SF0">
    <property type="entry name" value="REPRESSOR OF RNA POLYMERASE III TRANSCRIPTION MAF1 HOMOLOG"/>
    <property type="match status" value="1"/>
</dbReference>
<dbReference type="OrthoDB" id="277029at2759"/>
<dbReference type="Gene3D" id="3.40.1000.50">
    <property type="entry name" value="Repressor of RNA polymerase III transcription Maf1"/>
    <property type="match status" value="1"/>
</dbReference>
<evidence type="ECO:0000313" key="3">
    <source>
        <dbReference type="Proteomes" id="UP000789508"/>
    </source>
</evidence>
<dbReference type="EMBL" id="CAJVPS010002330">
    <property type="protein sequence ID" value="CAG8565756.1"/>
    <property type="molecule type" value="Genomic_DNA"/>
</dbReference>
<dbReference type="FunFam" id="3.40.1000.50:FF:000003">
    <property type="entry name" value="Repressor of RNA polymerase III transcription MAF1"/>
    <property type="match status" value="1"/>
</dbReference>
<evidence type="ECO:0000313" key="2">
    <source>
        <dbReference type="EMBL" id="CAG8565756.1"/>
    </source>
</evidence>
<proteinExistence type="inferred from homology"/>
<keyword evidence="1" id="KW-0539">Nucleus</keyword>
<evidence type="ECO:0000256" key="1">
    <source>
        <dbReference type="PIRNR" id="PIRNR037240"/>
    </source>
</evidence>
<dbReference type="Pfam" id="PF09174">
    <property type="entry name" value="Maf1"/>
    <property type="match status" value="1"/>
</dbReference>
<keyword evidence="3" id="KW-1185">Reference proteome</keyword>
<dbReference type="GO" id="GO:0005634">
    <property type="term" value="C:nucleus"/>
    <property type="evidence" value="ECO:0007669"/>
    <property type="project" value="UniProtKB-SubCell"/>
</dbReference>
<dbReference type="InterPro" id="IPR015257">
    <property type="entry name" value="Maf1"/>
</dbReference>
<dbReference type="Proteomes" id="UP000789508">
    <property type="component" value="Unassembled WGS sequence"/>
</dbReference>
<sequence length="236" mass="27036">MKFLEVAALDHINSALVFDTPECKVFGRIEPYSCKVAGADKKLYKYLEGRYNEEISNFSSSVSPENNLNDIISPFGPMNQTSTRRTLFNLIATLNASYPDYDFSDVKPEQFVKQPSISNVCNYINNTLFNLQHGWIVTDLNLWKIVDDIIDLEECDVYSFDPDMDSDPNTEEGAIWSFNFFFYNKKMKRILYFTVRGLSVNAPLQEDESLSGSSSDSELISRAMPYEEYVMGDIEM</sequence>
<dbReference type="GO" id="GO:0000994">
    <property type="term" value="F:RNA polymerase III core binding"/>
    <property type="evidence" value="ECO:0007669"/>
    <property type="project" value="TreeGrafter"/>
</dbReference>
<comment type="similarity">
    <text evidence="1">Belongs to the MAF1 family.</text>
</comment>
<organism evidence="2 3">
    <name type="scientific">Ambispora leptoticha</name>
    <dbReference type="NCBI Taxonomy" id="144679"/>
    <lineage>
        <taxon>Eukaryota</taxon>
        <taxon>Fungi</taxon>
        <taxon>Fungi incertae sedis</taxon>
        <taxon>Mucoromycota</taxon>
        <taxon>Glomeromycotina</taxon>
        <taxon>Glomeromycetes</taxon>
        <taxon>Archaeosporales</taxon>
        <taxon>Ambisporaceae</taxon>
        <taxon>Ambispora</taxon>
    </lineage>
</organism>
<accession>A0A9N9FY70</accession>
<dbReference type="PIRSF" id="PIRSF037240">
    <property type="entry name" value="RNA_polIII_Trep_MAF1"/>
    <property type="match status" value="1"/>
</dbReference>
<name>A0A9N9FY70_9GLOM</name>
<keyword evidence="1" id="KW-0805">Transcription regulation</keyword>
<comment type="function">
    <text evidence="1">Mediator of diverse signals that repress RNA polymerase III transcription. Inhibits the de novo assembly of TFIIIB onto DNA.</text>
</comment>
<comment type="caution">
    <text evidence="2">The sequence shown here is derived from an EMBL/GenBank/DDBJ whole genome shotgun (WGS) entry which is preliminary data.</text>
</comment>
<dbReference type="GO" id="GO:0016480">
    <property type="term" value="P:negative regulation of transcription by RNA polymerase III"/>
    <property type="evidence" value="ECO:0007669"/>
    <property type="project" value="UniProtKB-UniRule"/>
</dbReference>
<protein>
    <recommendedName>
        <fullName evidence="1">Repressor of RNA polymerase III transcription MAF1</fullName>
    </recommendedName>
</protein>